<sequence>MEGITECRLADILKFSGVPSAKEIVTTPFDEYKAGRQVAGDINIFESSRGPVIRYTNSKDWIRFVSFIVNRHLEGDKRKGNGVVLVIDCGYQFRRLFAGKDSILVVEFEDVLKVDGPLAGLDRHIELTIWSNVGLIEDYLNCIDVINLRFADGLLLGTSVLGVFRYV</sequence>
<organism evidence="1 2">
    <name type="scientific">Pichia membranifaciens NRRL Y-2026</name>
    <dbReference type="NCBI Taxonomy" id="763406"/>
    <lineage>
        <taxon>Eukaryota</taxon>
        <taxon>Fungi</taxon>
        <taxon>Dikarya</taxon>
        <taxon>Ascomycota</taxon>
        <taxon>Saccharomycotina</taxon>
        <taxon>Pichiomycetes</taxon>
        <taxon>Pichiales</taxon>
        <taxon>Pichiaceae</taxon>
        <taxon>Pichia</taxon>
    </lineage>
</organism>
<accession>A0A1E3NGC1</accession>
<name>A0A1E3NGC1_9ASCO</name>
<gene>
    <name evidence="1" type="ORF">PICMEDRAFT_73952</name>
</gene>
<dbReference type="GeneID" id="30181317"/>
<keyword evidence="2" id="KW-1185">Reference proteome</keyword>
<evidence type="ECO:0000313" key="1">
    <source>
        <dbReference type="EMBL" id="ODQ45174.1"/>
    </source>
</evidence>
<dbReference type="EMBL" id="KV454005">
    <property type="protein sequence ID" value="ODQ45174.1"/>
    <property type="molecule type" value="Genomic_DNA"/>
</dbReference>
<protein>
    <submittedName>
        <fullName evidence="1">Uncharacterized protein</fullName>
    </submittedName>
</protein>
<dbReference type="Proteomes" id="UP000094455">
    <property type="component" value="Unassembled WGS sequence"/>
</dbReference>
<dbReference type="AlphaFoldDB" id="A0A1E3NGC1"/>
<proteinExistence type="predicted"/>
<evidence type="ECO:0000313" key="2">
    <source>
        <dbReference type="Proteomes" id="UP000094455"/>
    </source>
</evidence>
<reference evidence="1 2" key="1">
    <citation type="journal article" date="2016" name="Proc. Natl. Acad. Sci. U.S.A.">
        <title>Comparative genomics of biotechnologically important yeasts.</title>
        <authorList>
            <person name="Riley R."/>
            <person name="Haridas S."/>
            <person name="Wolfe K.H."/>
            <person name="Lopes M.R."/>
            <person name="Hittinger C.T."/>
            <person name="Goeker M."/>
            <person name="Salamov A.A."/>
            <person name="Wisecaver J.H."/>
            <person name="Long T.M."/>
            <person name="Calvey C.H."/>
            <person name="Aerts A.L."/>
            <person name="Barry K.W."/>
            <person name="Choi C."/>
            <person name="Clum A."/>
            <person name="Coughlan A.Y."/>
            <person name="Deshpande S."/>
            <person name="Douglass A.P."/>
            <person name="Hanson S.J."/>
            <person name="Klenk H.-P."/>
            <person name="LaButti K.M."/>
            <person name="Lapidus A."/>
            <person name="Lindquist E.A."/>
            <person name="Lipzen A.M."/>
            <person name="Meier-Kolthoff J.P."/>
            <person name="Ohm R.A."/>
            <person name="Otillar R.P."/>
            <person name="Pangilinan J.L."/>
            <person name="Peng Y."/>
            <person name="Rokas A."/>
            <person name="Rosa C.A."/>
            <person name="Scheuner C."/>
            <person name="Sibirny A.A."/>
            <person name="Slot J.C."/>
            <person name="Stielow J.B."/>
            <person name="Sun H."/>
            <person name="Kurtzman C.P."/>
            <person name="Blackwell M."/>
            <person name="Grigoriev I.V."/>
            <person name="Jeffries T.W."/>
        </authorList>
    </citation>
    <scope>NUCLEOTIDE SEQUENCE [LARGE SCALE GENOMIC DNA]</scope>
    <source>
        <strain evidence="1 2">NRRL Y-2026</strain>
    </source>
</reference>
<dbReference type="RefSeq" id="XP_019016287.1">
    <property type="nucleotide sequence ID" value="XM_019164630.1"/>
</dbReference>